<dbReference type="RefSeq" id="WP_330483150.1">
    <property type="nucleotide sequence ID" value="NZ_JAZBJZ010000024.1"/>
</dbReference>
<keyword evidence="2" id="KW-1185">Reference proteome</keyword>
<reference evidence="1" key="1">
    <citation type="submission" date="2024-01" db="EMBL/GenBank/DDBJ databases">
        <title>Bank of Algae and Cyanobacteria of the Azores (BACA) strain genomes.</title>
        <authorList>
            <person name="Luz R."/>
            <person name="Cordeiro R."/>
            <person name="Fonseca A."/>
            <person name="Goncalves V."/>
        </authorList>
    </citation>
    <scope>NUCLEOTIDE SEQUENCE</scope>
    <source>
        <strain evidence="1">BACA0141</strain>
    </source>
</reference>
<proteinExistence type="predicted"/>
<evidence type="ECO:0008006" key="3">
    <source>
        <dbReference type="Google" id="ProtNLM"/>
    </source>
</evidence>
<dbReference type="EMBL" id="JAZBJZ010000024">
    <property type="protein sequence ID" value="MEE3716720.1"/>
    <property type="molecule type" value="Genomic_DNA"/>
</dbReference>
<organism evidence="1 2">
    <name type="scientific">Tumidithrix elongata BACA0141</name>
    <dbReference type="NCBI Taxonomy" id="2716417"/>
    <lineage>
        <taxon>Bacteria</taxon>
        <taxon>Bacillati</taxon>
        <taxon>Cyanobacteriota</taxon>
        <taxon>Cyanophyceae</taxon>
        <taxon>Pseudanabaenales</taxon>
        <taxon>Pseudanabaenaceae</taxon>
        <taxon>Tumidithrix</taxon>
        <taxon>Tumidithrix elongata</taxon>
    </lineage>
</organism>
<dbReference type="AlphaFoldDB" id="A0AAW9PRP8"/>
<sequence length="78" mass="8956">MATSDRYNSLLAIAYDDLLGQLIHYGVDSMDDEQAFHAFCPLEDFLNSEGNWWMQVNLSDQALLIREFIEQAIGQNSR</sequence>
<protein>
    <recommendedName>
        <fullName evidence="3">DUF2007 domain-containing protein</fullName>
    </recommendedName>
</protein>
<dbReference type="Proteomes" id="UP001333818">
    <property type="component" value="Unassembled WGS sequence"/>
</dbReference>
<name>A0AAW9PRP8_9CYAN</name>
<gene>
    <name evidence="1" type="ORF">V2H45_08180</name>
</gene>
<comment type="caution">
    <text evidence="1">The sequence shown here is derived from an EMBL/GenBank/DDBJ whole genome shotgun (WGS) entry which is preliminary data.</text>
</comment>
<accession>A0AAW9PRP8</accession>
<evidence type="ECO:0000313" key="1">
    <source>
        <dbReference type="EMBL" id="MEE3716720.1"/>
    </source>
</evidence>
<evidence type="ECO:0000313" key="2">
    <source>
        <dbReference type="Proteomes" id="UP001333818"/>
    </source>
</evidence>